<gene>
    <name evidence="2" type="ORF">FYJ51_09460</name>
</gene>
<evidence type="ECO:0000313" key="3">
    <source>
        <dbReference type="Proteomes" id="UP000461880"/>
    </source>
</evidence>
<feature type="transmembrane region" description="Helical" evidence="1">
    <location>
        <begin position="46"/>
        <end position="64"/>
    </location>
</feature>
<dbReference type="AlphaFoldDB" id="A0A7X2NT73"/>
<dbReference type="RefSeq" id="WP_154505269.1">
    <property type="nucleotide sequence ID" value="NZ_VUMN01000023.1"/>
</dbReference>
<name>A0A7X2NT73_9FIRM</name>
<protein>
    <submittedName>
        <fullName evidence="2">Uncharacterized protein</fullName>
    </submittedName>
</protein>
<accession>A0A7X2NT73</accession>
<keyword evidence="1" id="KW-0472">Membrane</keyword>
<keyword evidence="3" id="KW-1185">Reference proteome</keyword>
<feature type="transmembrane region" description="Helical" evidence="1">
    <location>
        <begin position="21"/>
        <end position="40"/>
    </location>
</feature>
<organism evidence="2 3">
    <name type="scientific">Stecheria intestinalis</name>
    <dbReference type="NCBI Taxonomy" id="2606630"/>
    <lineage>
        <taxon>Bacteria</taxon>
        <taxon>Bacillati</taxon>
        <taxon>Bacillota</taxon>
        <taxon>Erysipelotrichia</taxon>
        <taxon>Erysipelotrichales</taxon>
        <taxon>Erysipelotrichaceae</taxon>
        <taxon>Stecheria</taxon>
    </lineage>
</organism>
<comment type="caution">
    <text evidence="2">The sequence shown here is derived from an EMBL/GenBank/DDBJ whole genome shotgun (WGS) entry which is preliminary data.</text>
</comment>
<evidence type="ECO:0000313" key="2">
    <source>
        <dbReference type="EMBL" id="MSS59127.1"/>
    </source>
</evidence>
<keyword evidence="1" id="KW-0812">Transmembrane</keyword>
<evidence type="ECO:0000256" key="1">
    <source>
        <dbReference type="SAM" id="Phobius"/>
    </source>
</evidence>
<sequence length="99" mass="11412">MKKYLSMLWDGIVILWEDYLLYLRFVLYTVVIIFLIIGAAAAFTGALGLGIFLIAFNAFLLLLMRKLSRSADADFEKDFQEMVRKNLEEQNPTDGKQKL</sequence>
<dbReference type="EMBL" id="VUMN01000023">
    <property type="protein sequence ID" value="MSS59127.1"/>
    <property type="molecule type" value="Genomic_DNA"/>
</dbReference>
<keyword evidence="1" id="KW-1133">Transmembrane helix</keyword>
<reference evidence="2 3" key="1">
    <citation type="submission" date="2019-08" db="EMBL/GenBank/DDBJ databases">
        <title>In-depth cultivation of the pig gut microbiome towards novel bacterial diversity and tailored functional studies.</title>
        <authorList>
            <person name="Wylensek D."/>
            <person name="Hitch T.C.A."/>
            <person name="Clavel T."/>
        </authorList>
    </citation>
    <scope>NUCLEOTIDE SEQUENCE [LARGE SCALE GENOMIC DNA]</scope>
    <source>
        <strain evidence="2 3">Oil+RF-744-GAM-WT-6</strain>
    </source>
</reference>
<dbReference type="Proteomes" id="UP000461880">
    <property type="component" value="Unassembled WGS sequence"/>
</dbReference>
<proteinExistence type="predicted"/>